<evidence type="ECO:0000259" key="2">
    <source>
        <dbReference type="PROSITE" id="PS50090"/>
    </source>
</evidence>
<dbReference type="AlphaFoldDB" id="K0S2L8"/>
<dbReference type="CDD" id="cd00167">
    <property type="entry name" value="SANT"/>
    <property type="match status" value="1"/>
</dbReference>
<evidence type="ECO:0000313" key="4">
    <source>
        <dbReference type="EMBL" id="EJK59079.1"/>
    </source>
</evidence>
<feature type="domain" description="HTH myb-type" evidence="3">
    <location>
        <begin position="35"/>
        <end position="89"/>
    </location>
</feature>
<dbReference type="OrthoDB" id="2143914at2759"/>
<feature type="region of interest" description="Disordered" evidence="1">
    <location>
        <begin position="163"/>
        <end position="232"/>
    </location>
</feature>
<dbReference type="PANTHER" id="PTHR45614">
    <property type="entry name" value="MYB PROTEIN-RELATED"/>
    <property type="match status" value="1"/>
</dbReference>
<dbReference type="eggNOG" id="KOG0048">
    <property type="taxonomic scope" value="Eukaryota"/>
</dbReference>
<organism evidence="4 5">
    <name type="scientific">Thalassiosira oceanica</name>
    <name type="common">Marine diatom</name>
    <dbReference type="NCBI Taxonomy" id="159749"/>
    <lineage>
        <taxon>Eukaryota</taxon>
        <taxon>Sar</taxon>
        <taxon>Stramenopiles</taxon>
        <taxon>Ochrophyta</taxon>
        <taxon>Bacillariophyta</taxon>
        <taxon>Coscinodiscophyceae</taxon>
        <taxon>Thalassiosirophycidae</taxon>
        <taxon>Thalassiosirales</taxon>
        <taxon>Thalassiosiraceae</taxon>
        <taxon>Thalassiosira</taxon>
    </lineage>
</organism>
<gene>
    <name evidence="4" type="ORF">THAOC_20747</name>
</gene>
<dbReference type="InterPro" id="IPR009057">
    <property type="entry name" value="Homeodomain-like_sf"/>
</dbReference>
<evidence type="ECO:0000256" key="1">
    <source>
        <dbReference type="SAM" id="MobiDB-lite"/>
    </source>
</evidence>
<reference evidence="4 5" key="1">
    <citation type="journal article" date="2012" name="Genome Biol.">
        <title>Genome and low-iron response of an oceanic diatom adapted to chronic iron limitation.</title>
        <authorList>
            <person name="Lommer M."/>
            <person name="Specht M."/>
            <person name="Roy A.S."/>
            <person name="Kraemer L."/>
            <person name="Andreson R."/>
            <person name="Gutowska M.A."/>
            <person name="Wolf J."/>
            <person name="Bergner S.V."/>
            <person name="Schilhabel M.B."/>
            <person name="Klostermeier U.C."/>
            <person name="Beiko R.G."/>
            <person name="Rosenstiel P."/>
            <person name="Hippler M."/>
            <person name="Laroche J."/>
        </authorList>
    </citation>
    <scope>NUCLEOTIDE SEQUENCE [LARGE SCALE GENOMIC DNA]</scope>
    <source>
        <strain evidence="4 5">CCMP1005</strain>
    </source>
</reference>
<keyword evidence="5" id="KW-1185">Reference proteome</keyword>
<dbReference type="InterPro" id="IPR050560">
    <property type="entry name" value="MYB_TF"/>
</dbReference>
<feature type="compositionally biased region" description="Low complexity" evidence="1">
    <location>
        <begin position="210"/>
        <end position="223"/>
    </location>
</feature>
<name>K0S2L8_THAOC</name>
<feature type="domain" description="Myb-like" evidence="2">
    <location>
        <begin position="35"/>
        <end position="85"/>
    </location>
</feature>
<sequence>MANTELSERIQWSVLARHIPGKTGSHLRWRWNAIRPDRSMRPWTSDEDSYILDFQHENGNKWLECAKALPGRTNYDCKNRFGQLEKYSIPGTAASLNLKPKPPRKSTSARRTRQTINLERQQAAMASVADSFLAAARLTAMRNSPTPDDQLRYLPVAAAASSSSQGNAGGLITPPPLPSAAGFGNGGREESSTRVSFDDEEDVPAGMDLSPAKKTAVATSSASNHPSMRYEDEDLRGLVPVLGGGGYGYLSSCANFEA</sequence>
<proteinExistence type="predicted"/>
<dbReference type="InterPro" id="IPR017930">
    <property type="entry name" value="Myb_dom"/>
</dbReference>
<dbReference type="PROSITE" id="PS50090">
    <property type="entry name" value="MYB_LIKE"/>
    <property type="match status" value="1"/>
</dbReference>
<accession>K0S2L8</accession>
<evidence type="ECO:0000313" key="5">
    <source>
        <dbReference type="Proteomes" id="UP000266841"/>
    </source>
</evidence>
<evidence type="ECO:0008006" key="6">
    <source>
        <dbReference type="Google" id="ProtNLM"/>
    </source>
</evidence>
<dbReference type="Pfam" id="PF00249">
    <property type="entry name" value="Myb_DNA-binding"/>
    <property type="match status" value="1"/>
</dbReference>
<dbReference type="SUPFAM" id="SSF46689">
    <property type="entry name" value="Homeodomain-like"/>
    <property type="match status" value="1"/>
</dbReference>
<protein>
    <recommendedName>
        <fullName evidence="6">Myb-like domain-containing protein</fullName>
    </recommendedName>
</protein>
<evidence type="ECO:0000259" key="3">
    <source>
        <dbReference type="PROSITE" id="PS51294"/>
    </source>
</evidence>
<dbReference type="Proteomes" id="UP000266841">
    <property type="component" value="Unassembled WGS sequence"/>
</dbReference>
<dbReference type="InterPro" id="IPR001005">
    <property type="entry name" value="SANT/Myb"/>
</dbReference>
<feature type="compositionally biased region" description="Basic residues" evidence="1">
    <location>
        <begin position="101"/>
        <end position="113"/>
    </location>
</feature>
<feature type="region of interest" description="Disordered" evidence="1">
    <location>
        <begin position="92"/>
        <end position="113"/>
    </location>
</feature>
<dbReference type="Gene3D" id="1.10.10.60">
    <property type="entry name" value="Homeodomain-like"/>
    <property type="match status" value="1"/>
</dbReference>
<dbReference type="GO" id="GO:0000978">
    <property type="term" value="F:RNA polymerase II cis-regulatory region sequence-specific DNA binding"/>
    <property type="evidence" value="ECO:0007669"/>
    <property type="project" value="TreeGrafter"/>
</dbReference>
<dbReference type="EMBL" id="AGNL01023690">
    <property type="protein sequence ID" value="EJK59079.1"/>
    <property type="molecule type" value="Genomic_DNA"/>
</dbReference>
<dbReference type="PROSITE" id="PS51294">
    <property type="entry name" value="HTH_MYB"/>
    <property type="match status" value="1"/>
</dbReference>
<comment type="caution">
    <text evidence="4">The sequence shown here is derived from an EMBL/GenBank/DDBJ whole genome shotgun (WGS) entry which is preliminary data.</text>
</comment>
<dbReference type="GO" id="GO:0000981">
    <property type="term" value="F:DNA-binding transcription factor activity, RNA polymerase II-specific"/>
    <property type="evidence" value="ECO:0007669"/>
    <property type="project" value="TreeGrafter"/>
</dbReference>
<dbReference type="GO" id="GO:0005634">
    <property type="term" value="C:nucleus"/>
    <property type="evidence" value="ECO:0007669"/>
    <property type="project" value="TreeGrafter"/>
</dbReference>
<dbReference type="SMART" id="SM00717">
    <property type="entry name" value="SANT"/>
    <property type="match status" value="1"/>
</dbReference>